<dbReference type="RefSeq" id="WP_169433707.1">
    <property type="nucleotide sequence ID" value="NZ_CP051685.1"/>
</dbReference>
<dbReference type="EMBL" id="CP051685">
    <property type="protein sequence ID" value="QJD98809.1"/>
    <property type="molecule type" value="Genomic_DNA"/>
</dbReference>
<reference evidence="1 2" key="1">
    <citation type="submission" date="2020-04" db="EMBL/GenBank/DDBJ databases">
        <title>Genome sequencing of novel species.</title>
        <authorList>
            <person name="Heo J."/>
            <person name="Kim S.-J."/>
            <person name="Kim J.-S."/>
            <person name="Hong S.-B."/>
            <person name="Kwon S.-W."/>
        </authorList>
    </citation>
    <scope>NUCLEOTIDE SEQUENCE [LARGE SCALE GENOMIC DNA]</scope>
    <source>
        <strain evidence="1 2">GN2-R2</strain>
    </source>
</reference>
<gene>
    <name evidence="1" type="ORF">HH212_01125</name>
</gene>
<dbReference type="Proteomes" id="UP000502415">
    <property type="component" value="Chromosome"/>
</dbReference>
<protein>
    <submittedName>
        <fullName evidence="1">Uncharacterized protein</fullName>
    </submittedName>
</protein>
<dbReference type="KEGG" id="mfy:HH212_01125"/>
<accession>A0A7Z2ZR70</accession>
<proteinExistence type="predicted"/>
<evidence type="ECO:0000313" key="2">
    <source>
        <dbReference type="Proteomes" id="UP000502415"/>
    </source>
</evidence>
<evidence type="ECO:0000313" key="1">
    <source>
        <dbReference type="EMBL" id="QJD98809.1"/>
    </source>
</evidence>
<sequence length="98" mass="10881">MTRTPFTGGWTGDFVGMRSLSQLQPGYYGDLQRYPFNNAVKGGLDWSGNGRGCNILNGWFVVDKVSYALGQLNAIDLRFEQHCEGMAAAQHGAIHWQK</sequence>
<dbReference type="AlphaFoldDB" id="A0A7Z2ZR70"/>
<keyword evidence="2" id="KW-1185">Reference proteome</keyword>
<name>A0A7Z2ZR70_9BURK</name>
<organism evidence="1 2">
    <name type="scientific">Massilia forsythiae</name>
    <dbReference type="NCBI Taxonomy" id="2728020"/>
    <lineage>
        <taxon>Bacteria</taxon>
        <taxon>Pseudomonadati</taxon>
        <taxon>Pseudomonadota</taxon>
        <taxon>Betaproteobacteria</taxon>
        <taxon>Burkholderiales</taxon>
        <taxon>Oxalobacteraceae</taxon>
        <taxon>Telluria group</taxon>
        <taxon>Massilia</taxon>
    </lineage>
</organism>